<dbReference type="PANTHER" id="PTHR37540">
    <property type="entry name" value="TRANSCRIPTION FACTOR (ACR-2), PUTATIVE-RELATED-RELATED"/>
    <property type="match status" value="1"/>
</dbReference>
<evidence type="ECO:0000256" key="1">
    <source>
        <dbReference type="SAM" id="MobiDB-lite"/>
    </source>
</evidence>
<keyword evidence="3" id="KW-1185">Reference proteome</keyword>
<dbReference type="Proteomes" id="UP001595075">
    <property type="component" value="Unassembled WGS sequence"/>
</dbReference>
<evidence type="ECO:0000313" key="3">
    <source>
        <dbReference type="Proteomes" id="UP001595075"/>
    </source>
</evidence>
<evidence type="ECO:0000313" key="2">
    <source>
        <dbReference type="EMBL" id="KAL2074871.1"/>
    </source>
</evidence>
<name>A0ABR4CZD3_9HELO</name>
<sequence length="541" mass="61097">MEGIITLEGPAPPIVACRPQDSTEKSEPLTHESQGFEWIPHDDASARKRARAHVTRCFRRKAIQAQQVLKGGSETAKTRKRGSGTGSKKDAITTVVKGVEAQPREGIVFDNVVANFLHQGMILQKTLGPDPFAAFPVKLCPREQELLDHFFFGHGPLSFVGDNRPDFQPITKLVFDMGLYGASGFHVILATAANHVAASRETTVSRDGLMHQQIGIALVNRMLSDWKPDYSNESLVSVTLLAMLELMYGTPQNFNTHMDGLAVMLKLRGGLESLREKDLQVYSLIHWFDYAGSCNVISRRRFQTKQHSDRLRSSPEGVPEDFFPGLPASYDLCQELMCTFDRLHTMTTVVNAPDSSEEQRRDVFDAVRRTDAALYQSISIPDTEFNRSRRRHLYESLCLLTLVYTSLVTESKGTQTELFIYRFERIWTGEACEWGIVVVGIFRSLMIGDGYHSEMFLEQVLQLVDLSTRLAWAGWRHIRELLMNFFVWDPACRGQLQDLWKERIEKISPWKETNRLPEGGDTEEDGIHGKEIAGADNATSL</sequence>
<organism evidence="2 3">
    <name type="scientific">Oculimacula yallundae</name>
    <dbReference type="NCBI Taxonomy" id="86028"/>
    <lineage>
        <taxon>Eukaryota</taxon>
        <taxon>Fungi</taxon>
        <taxon>Dikarya</taxon>
        <taxon>Ascomycota</taxon>
        <taxon>Pezizomycotina</taxon>
        <taxon>Leotiomycetes</taxon>
        <taxon>Helotiales</taxon>
        <taxon>Ploettnerulaceae</taxon>
        <taxon>Oculimacula</taxon>
    </lineage>
</organism>
<accession>A0ABR4CZD3</accession>
<gene>
    <name evidence="2" type="ORF">VTL71DRAFT_8650</name>
</gene>
<protein>
    <submittedName>
        <fullName evidence="2">Uncharacterized protein</fullName>
    </submittedName>
</protein>
<feature type="region of interest" description="Disordered" evidence="1">
    <location>
        <begin position="512"/>
        <end position="541"/>
    </location>
</feature>
<dbReference type="InterPro" id="IPR021858">
    <property type="entry name" value="Fun_TF"/>
</dbReference>
<dbReference type="Pfam" id="PF11951">
    <property type="entry name" value="Fungal_trans_2"/>
    <property type="match status" value="1"/>
</dbReference>
<proteinExistence type="predicted"/>
<feature type="region of interest" description="Disordered" evidence="1">
    <location>
        <begin position="68"/>
        <end position="89"/>
    </location>
</feature>
<dbReference type="PANTHER" id="PTHR37540:SF5">
    <property type="entry name" value="TRANSCRIPTION FACTOR DOMAIN-CONTAINING PROTEIN"/>
    <property type="match status" value="1"/>
</dbReference>
<reference evidence="2 3" key="1">
    <citation type="journal article" date="2024" name="Commun. Biol.">
        <title>Comparative genomic analysis of thermophilic fungi reveals convergent evolutionary adaptations and gene losses.</title>
        <authorList>
            <person name="Steindorff A.S."/>
            <person name="Aguilar-Pontes M.V."/>
            <person name="Robinson A.J."/>
            <person name="Andreopoulos B."/>
            <person name="LaButti K."/>
            <person name="Kuo A."/>
            <person name="Mondo S."/>
            <person name="Riley R."/>
            <person name="Otillar R."/>
            <person name="Haridas S."/>
            <person name="Lipzen A."/>
            <person name="Grimwood J."/>
            <person name="Schmutz J."/>
            <person name="Clum A."/>
            <person name="Reid I.D."/>
            <person name="Moisan M.C."/>
            <person name="Butler G."/>
            <person name="Nguyen T.T.M."/>
            <person name="Dewar K."/>
            <person name="Conant G."/>
            <person name="Drula E."/>
            <person name="Henrissat B."/>
            <person name="Hansel C."/>
            <person name="Singer S."/>
            <person name="Hutchinson M.I."/>
            <person name="de Vries R.P."/>
            <person name="Natvig D.O."/>
            <person name="Powell A.J."/>
            <person name="Tsang A."/>
            <person name="Grigoriev I.V."/>
        </authorList>
    </citation>
    <scope>NUCLEOTIDE SEQUENCE [LARGE SCALE GENOMIC DNA]</scope>
    <source>
        <strain evidence="2 3">CBS 494.80</strain>
    </source>
</reference>
<comment type="caution">
    <text evidence="2">The sequence shown here is derived from an EMBL/GenBank/DDBJ whole genome shotgun (WGS) entry which is preliminary data.</text>
</comment>
<dbReference type="EMBL" id="JAZHXI010000002">
    <property type="protein sequence ID" value="KAL2074871.1"/>
    <property type="molecule type" value="Genomic_DNA"/>
</dbReference>